<feature type="compositionally biased region" description="Low complexity" evidence="5">
    <location>
        <begin position="469"/>
        <end position="508"/>
    </location>
</feature>
<dbReference type="Proteomes" id="UP001492380">
    <property type="component" value="Unassembled WGS sequence"/>
</dbReference>
<name>A0ABR1YK45_9PEZI</name>
<evidence type="ECO:0000259" key="6">
    <source>
        <dbReference type="PROSITE" id="PS50023"/>
    </source>
</evidence>
<dbReference type="InterPro" id="IPR001781">
    <property type="entry name" value="Znf_LIM"/>
</dbReference>
<feature type="compositionally biased region" description="Low complexity" evidence="5">
    <location>
        <begin position="604"/>
        <end position="613"/>
    </location>
</feature>
<evidence type="ECO:0000256" key="3">
    <source>
        <dbReference type="ARBA" id="ARBA00023038"/>
    </source>
</evidence>
<evidence type="ECO:0000256" key="2">
    <source>
        <dbReference type="ARBA" id="ARBA00022833"/>
    </source>
</evidence>
<feature type="compositionally biased region" description="Pro residues" evidence="5">
    <location>
        <begin position="299"/>
        <end position="310"/>
    </location>
</feature>
<feature type="compositionally biased region" description="Pro residues" evidence="5">
    <location>
        <begin position="614"/>
        <end position="629"/>
    </location>
</feature>
<feature type="compositionally biased region" description="Pro residues" evidence="5">
    <location>
        <begin position="165"/>
        <end position="176"/>
    </location>
</feature>
<feature type="compositionally biased region" description="Polar residues" evidence="5">
    <location>
        <begin position="573"/>
        <end position="588"/>
    </location>
</feature>
<evidence type="ECO:0000256" key="4">
    <source>
        <dbReference type="PROSITE-ProRule" id="PRU00125"/>
    </source>
</evidence>
<accession>A0ABR1YK45</accession>
<keyword evidence="8" id="KW-1185">Reference proteome</keyword>
<dbReference type="Gene3D" id="2.10.110.10">
    <property type="entry name" value="Cysteine Rich Protein"/>
    <property type="match status" value="2"/>
</dbReference>
<organism evidence="7 8">
    <name type="scientific">Phyllosticta capitalensis</name>
    <dbReference type="NCBI Taxonomy" id="121624"/>
    <lineage>
        <taxon>Eukaryota</taxon>
        <taxon>Fungi</taxon>
        <taxon>Dikarya</taxon>
        <taxon>Ascomycota</taxon>
        <taxon>Pezizomycotina</taxon>
        <taxon>Dothideomycetes</taxon>
        <taxon>Dothideomycetes incertae sedis</taxon>
        <taxon>Botryosphaeriales</taxon>
        <taxon>Phyllostictaceae</taxon>
        <taxon>Phyllosticta</taxon>
    </lineage>
</organism>
<comment type="caution">
    <text evidence="7">The sequence shown here is derived from an EMBL/GenBank/DDBJ whole genome shotgun (WGS) entry which is preliminary data.</text>
</comment>
<dbReference type="SMART" id="SM00132">
    <property type="entry name" value="LIM"/>
    <property type="match status" value="2"/>
</dbReference>
<evidence type="ECO:0000313" key="8">
    <source>
        <dbReference type="Proteomes" id="UP001492380"/>
    </source>
</evidence>
<dbReference type="PROSITE" id="PS00478">
    <property type="entry name" value="LIM_DOMAIN_1"/>
    <property type="match status" value="1"/>
</dbReference>
<dbReference type="InterPro" id="IPR017351">
    <property type="entry name" value="PINCH-1-4-like"/>
</dbReference>
<reference evidence="7 8" key="1">
    <citation type="submission" date="2024-04" db="EMBL/GenBank/DDBJ databases">
        <title>Phyllosticta paracitricarpa is synonymous to the EU quarantine fungus P. citricarpa based on phylogenomic analyses.</title>
        <authorList>
            <consortium name="Lawrence Berkeley National Laboratory"/>
            <person name="Van Ingen-Buijs V.A."/>
            <person name="Van Westerhoven A.C."/>
            <person name="Haridas S."/>
            <person name="Skiadas P."/>
            <person name="Martin F."/>
            <person name="Groenewald J.Z."/>
            <person name="Crous P.W."/>
            <person name="Seidl M.F."/>
        </authorList>
    </citation>
    <scope>NUCLEOTIDE SEQUENCE [LARGE SCALE GENOMIC DNA]</scope>
    <source>
        <strain evidence="7 8">CBS 123374</strain>
    </source>
</reference>
<dbReference type="CDD" id="cd08368">
    <property type="entry name" value="LIM"/>
    <property type="match status" value="1"/>
</dbReference>
<keyword evidence="2 4" id="KW-0862">Zinc</keyword>
<dbReference type="PANTHER" id="PTHR24210">
    <property type="entry name" value="LIM DOMAIN-CONTAINING PROTEIN"/>
    <property type="match status" value="1"/>
</dbReference>
<feature type="compositionally biased region" description="Basic and acidic residues" evidence="5">
    <location>
        <begin position="530"/>
        <end position="539"/>
    </location>
</feature>
<dbReference type="CDD" id="cd09397">
    <property type="entry name" value="LIM1_UF1"/>
    <property type="match status" value="1"/>
</dbReference>
<feature type="region of interest" description="Disordered" evidence="5">
    <location>
        <begin position="39"/>
        <end position="640"/>
    </location>
</feature>
<dbReference type="EMBL" id="JBBWRZ010000007">
    <property type="protein sequence ID" value="KAK8232143.1"/>
    <property type="molecule type" value="Genomic_DNA"/>
</dbReference>
<keyword evidence="3 4" id="KW-0440">LIM domain</keyword>
<dbReference type="PROSITE" id="PS50023">
    <property type="entry name" value="LIM_DOMAIN_2"/>
    <property type="match status" value="1"/>
</dbReference>
<feature type="compositionally biased region" description="Basic residues" evidence="5">
    <location>
        <begin position="856"/>
        <end position="866"/>
    </location>
</feature>
<feature type="compositionally biased region" description="Low complexity" evidence="5">
    <location>
        <begin position="374"/>
        <end position="414"/>
    </location>
</feature>
<gene>
    <name evidence="7" type="ORF">HDK90DRAFT_299457</name>
</gene>
<protein>
    <recommendedName>
        <fullName evidence="6">LIM zinc-binding domain-containing protein</fullName>
    </recommendedName>
</protein>
<keyword evidence="1 4" id="KW-0479">Metal-binding</keyword>
<feature type="region of interest" description="Disordered" evidence="5">
    <location>
        <begin position="666"/>
        <end position="714"/>
    </location>
</feature>
<feature type="domain" description="LIM zinc-binding" evidence="6">
    <location>
        <begin position="714"/>
        <end position="777"/>
    </location>
</feature>
<dbReference type="SUPFAM" id="SSF57716">
    <property type="entry name" value="Glucocorticoid receptor-like (DNA-binding domain)"/>
    <property type="match status" value="1"/>
</dbReference>
<feature type="region of interest" description="Disordered" evidence="5">
    <location>
        <begin position="842"/>
        <end position="866"/>
    </location>
</feature>
<proteinExistence type="predicted"/>
<evidence type="ECO:0000256" key="1">
    <source>
        <dbReference type="ARBA" id="ARBA00022723"/>
    </source>
</evidence>
<dbReference type="Pfam" id="PF00412">
    <property type="entry name" value="LIM"/>
    <property type="match status" value="2"/>
</dbReference>
<sequence>MADTMRPVSFLPGIKCSDCGVEVEISMLADHICAGTPVAPSAAPDPPPTQEAGLKSMRSFFDRAAELSTTNSPFLDPNALDPESPTKFQGGLLPRTPRSGASRTPLSPRPPKSGNILERMNAIAPGPFDQRRPSPSPKPSPKKASRDQFPVGSLGASPFDEYERPPSPPPKATPPPPKKDESRESRSRFHKRSETLSSLRNRSRSRSTRGSFGDFHRRHASTVSSEKAAPVGLPQGPKARPPPARPARPQDVDEFLEQLQEEKTPTPVVPRPLTIRKESISTAKTPISLPRRPSDKIPHSPPQFSSPPPSNDSVPEWWQSPNKVQAKEIYVPSERLESENARRFPRRTSSKGVNNMRPGYDDAPPLPVTGLRRPPALSHAPSDSASSESSGFDGRSRDSTNSTPPTSAGSTPTTDFSTRVIDKNPFVGRKPSSGKLYEPYRSGASIERPRTANGRRGTDSNGSGASTERPGTSGSRPGTSSGRPGTSDSRPGTSSSRSSRPSTSHSRSATVSNRQAPLVAPPVLSPYASDRSEYSDRPRTSNGRPGNERPRMPYEFDAPDSPFARFDMPVERPSTSNGPRLHPSTSRPDLNAELPPVPRKSPSRQNLQQAARPAPLPPINTSVQPPPSLDQPESPMDPAIQKGLFTPISLRPSDSSAFPDISTVFQSAEKPAPPPARESVEKPPMPPMPVSAPKSPARPRADSAGRRTARPTKGNCRGCGQAIVGKSVKAADGSLSGRWHKQCFVCMTCRAPFVTTDFYVLNDQPYCARHYHQNNGSLCCGCDTGIEGQYVESERRAKFHPQCFQCGICRVTLRDDYFEFMGVAYCERHAFHVARQANSGPGRGGMLMPGGARRNPERRRTRLMMM</sequence>
<evidence type="ECO:0000313" key="7">
    <source>
        <dbReference type="EMBL" id="KAK8232143.1"/>
    </source>
</evidence>
<feature type="compositionally biased region" description="Basic and acidic residues" evidence="5">
    <location>
        <begin position="177"/>
        <end position="187"/>
    </location>
</feature>
<dbReference type="PANTHER" id="PTHR24210:SF14">
    <property type="entry name" value="LIM ZINC-BINDING DOMAIN-CONTAINING PROTEIN"/>
    <property type="match status" value="1"/>
</dbReference>
<evidence type="ECO:0000256" key="5">
    <source>
        <dbReference type="SAM" id="MobiDB-lite"/>
    </source>
</evidence>